<keyword evidence="2" id="KW-1185">Reference proteome</keyword>
<dbReference type="Proteomes" id="UP001595075">
    <property type="component" value="Unassembled WGS sequence"/>
</dbReference>
<evidence type="ECO:0000313" key="2">
    <source>
        <dbReference type="Proteomes" id="UP001595075"/>
    </source>
</evidence>
<accession>A0ABR4CTQ0</accession>
<dbReference type="EMBL" id="JAZHXI010000004">
    <property type="protein sequence ID" value="KAL2072801.1"/>
    <property type="molecule type" value="Genomic_DNA"/>
</dbReference>
<organism evidence="1 2">
    <name type="scientific">Oculimacula yallundae</name>
    <dbReference type="NCBI Taxonomy" id="86028"/>
    <lineage>
        <taxon>Eukaryota</taxon>
        <taxon>Fungi</taxon>
        <taxon>Dikarya</taxon>
        <taxon>Ascomycota</taxon>
        <taxon>Pezizomycotina</taxon>
        <taxon>Leotiomycetes</taxon>
        <taxon>Helotiales</taxon>
        <taxon>Ploettnerulaceae</taxon>
        <taxon>Oculimacula</taxon>
    </lineage>
</organism>
<proteinExistence type="predicted"/>
<protein>
    <submittedName>
        <fullName evidence="1">Uncharacterized protein</fullName>
    </submittedName>
</protein>
<evidence type="ECO:0000313" key="1">
    <source>
        <dbReference type="EMBL" id="KAL2072801.1"/>
    </source>
</evidence>
<name>A0ABR4CTQ0_9HELO</name>
<comment type="caution">
    <text evidence="1">The sequence shown here is derived from an EMBL/GenBank/DDBJ whole genome shotgun (WGS) entry which is preliminary data.</text>
</comment>
<reference evidence="1 2" key="1">
    <citation type="journal article" date="2024" name="Commun. Biol.">
        <title>Comparative genomic analysis of thermophilic fungi reveals convergent evolutionary adaptations and gene losses.</title>
        <authorList>
            <person name="Steindorff A.S."/>
            <person name="Aguilar-Pontes M.V."/>
            <person name="Robinson A.J."/>
            <person name="Andreopoulos B."/>
            <person name="LaButti K."/>
            <person name="Kuo A."/>
            <person name="Mondo S."/>
            <person name="Riley R."/>
            <person name="Otillar R."/>
            <person name="Haridas S."/>
            <person name="Lipzen A."/>
            <person name="Grimwood J."/>
            <person name="Schmutz J."/>
            <person name="Clum A."/>
            <person name="Reid I.D."/>
            <person name="Moisan M.C."/>
            <person name="Butler G."/>
            <person name="Nguyen T.T.M."/>
            <person name="Dewar K."/>
            <person name="Conant G."/>
            <person name="Drula E."/>
            <person name="Henrissat B."/>
            <person name="Hansel C."/>
            <person name="Singer S."/>
            <person name="Hutchinson M.I."/>
            <person name="de Vries R.P."/>
            <person name="Natvig D.O."/>
            <person name="Powell A.J."/>
            <person name="Tsang A."/>
            <person name="Grigoriev I.V."/>
        </authorList>
    </citation>
    <scope>NUCLEOTIDE SEQUENCE [LARGE SCALE GENOMIC DNA]</scope>
    <source>
        <strain evidence="1 2">CBS 494.80</strain>
    </source>
</reference>
<gene>
    <name evidence="1" type="ORF">VTL71DRAFT_12144</name>
</gene>
<sequence>MAQPLTVESAAAIQAFIQQVQVRAEGGNDVDEETLALRMLASESAEPSYNLSQIQPESGVGSVGPVTAGADGSDMFNLLTKLMMGDTKPPQEQVTAGVVPKPAPVVVAGPSSANRDAQAQYAALKDVHSMINLYSNIMQVQQNPDGFNITSETATALAFQAKMAYNAIMGPCAGFYNFSRSEVQKYQNTISRDQLHAGFLGKVFKGFGFDQATMNALDTMLTTFVSAIKGINTGSSDPSTYDFCQILGLCPKFNITGNDLDPVWVYSPNTSLLYMKIDPTSFRQSLDKSVDSVDFKFELTVTKCELRVDNFERNRDRFDKMFSITTGHNLREYSNLLNKQIDSSSEPTGK</sequence>